<dbReference type="EMBL" id="WWEQ01000021">
    <property type="protein sequence ID" value="MYM19645.1"/>
    <property type="molecule type" value="Genomic_DNA"/>
</dbReference>
<keyword evidence="2" id="KW-1133">Transmembrane helix</keyword>
<name>A0A6N9H6V9_9MICO</name>
<feature type="transmembrane region" description="Helical" evidence="2">
    <location>
        <begin position="27"/>
        <end position="48"/>
    </location>
</feature>
<dbReference type="AlphaFoldDB" id="A0A6N9H6V9"/>
<keyword evidence="2" id="KW-0472">Membrane</keyword>
<sequence>MTAQDTLPERYGRAPRAPRPPRRSRRAAVLAGCAILALIAVVAALAFWPDDHPVDPQDAGYDVRDAALTVVSLAVVPDERRTVRCGVRAINEYEAVVGYREVAVGPRAGASATDPVHLRVEVSTTQRAATGNVDHCWFED</sequence>
<keyword evidence="4" id="KW-1185">Reference proteome</keyword>
<comment type="caution">
    <text evidence="3">The sequence shown here is derived from an EMBL/GenBank/DDBJ whole genome shotgun (WGS) entry which is preliminary data.</text>
</comment>
<dbReference type="Proteomes" id="UP000469215">
    <property type="component" value="Unassembled WGS sequence"/>
</dbReference>
<dbReference type="Pfam" id="PF14155">
    <property type="entry name" value="DUF4307"/>
    <property type="match status" value="1"/>
</dbReference>
<keyword evidence="2" id="KW-0812">Transmembrane</keyword>
<proteinExistence type="predicted"/>
<evidence type="ECO:0000313" key="4">
    <source>
        <dbReference type="Proteomes" id="UP000469215"/>
    </source>
</evidence>
<dbReference type="InterPro" id="IPR025443">
    <property type="entry name" value="DUF4307"/>
</dbReference>
<feature type="region of interest" description="Disordered" evidence="1">
    <location>
        <begin position="1"/>
        <end position="23"/>
    </location>
</feature>
<protein>
    <submittedName>
        <fullName evidence="3">DUF4307 domain-containing protein</fullName>
    </submittedName>
</protein>
<organism evidence="3 4">
    <name type="scientific">Brevibacterium rongguiense</name>
    <dbReference type="NCBI Taxonomy" id="2695267"/>
    <lineage>
        <taxon>Bacteria</taxon>
        <taxon>Bacillati</taxon>
        <taxon>Actinomycetota</taxon>
        <taxon>Actinomycetes</taxon>
        <taxon>Micrococcales</taxon>
        <taxon>Brevibacteriaceae</taxon>
        <taxon>Brevibacterium</taxon>
    </lineage>
</organism>
<evidence type="ECO:0000313" key="3">
    <source>
        <dbReference type="EMBL" id="MYM19645.1"/>
    </source>
</evidence>
<dbReference type="RefSeq" id="WP_160953075.1">
    <property type="nucleotide sequence ID" value="NZ_WWEQ01000021.1"/>
</dbReference>
<evidence type="ECO:0000256" key="1">
    <source>
        <dbReference type="SAM" id="MobiDB-lite"/>
    </source>
</evidence>
<reference evidence="3 4" key="1">
    <citation type="submission" date="2020-01" db="EMBL/GenBank/DDBJ databases">
        <authorList>
            <person name="Deng T."/>
        </authorList>
    </citation>
    <scope>NUCLEOTIDE SEQUENCE [LARGE SCALE GENOMIC DNA]</scope>
    <source>
        <strain evidence="3 4">5221</strain>
    </source>
</reference>
<evidence type="ECO:0000256" key="2">
    <source>
        <dbReference type="SAM" id="Phobius"/>
    </source>
</evidence>
<gene>
    <name evidence="3" type="ORF">GSY69_06590</name>
</gene>
<accession>A0A6N9H6V9</accession>